<dbReference type="RefSeq" id="WP_252851650.1">
    <property type="nucleotide sequence ID" value="NZ_JAMXLR010000024.1"/>
</dbReference>
<dbReference type="EMBL" id="JAMXLR010000024">
    <property type="protein sequence ID" value="MCO6043545.1"/>
    <property type="molecule type" value="Genomic_DNA"/>
</dbReference>
<protein>
    <submittedName>
        <fullName evidence="3">Uncharacterized protein</fullName>
    </submittedName>
</protein>
<keyword evidence="2" id="KW-0472">Membrane</keyword>
<feature type="region of interest" description="Disordered" evidence="1">
    <location>
        <begin position="1"/>
        <end position="22"/>
    </location>
</feature>
<evidence type="ECO:0000313" key="3">
    <source>
        <dbReference type="EMBL" id="MCO6043545.1"/>
    </source>
</evidence>
<comment type="caution">
    <text evidence="3">The sequence shown here is derived from an EMBL/GenBank/DDBJ whole genome shotgun (WGS) entry which is preliminary data.</text>
</comment>
<dbReference type="Proteomes" id="UP001155241">
    <property type="component" value="Unassembled WGS sequence"/>
</dbReference>
<gene>
    <name evidence="3" type="ORF">NG895_06460</name>
</gene>
<accession>A0A9X2F7A1</accession>
<name>A0A9X2F7A1_9BACT</name>
<keyword evidence="2" id="KW-1133">Transmembrane helix</keyword>
<evidence type="ECO:0000256" key="1">
    <source>
        <dbReference type="SAM" id="MobiDB-lite"/>
    </source>
</evidence>
<feature type="transmembrane region" description="Helical" evidence="2">
    <location>
        <begin position="27"/>
        <end position="49"/>
    </location>
</feature>
<feature type="compositionally biased region" description="Polar residues" evidence="1">
    <location>
        <begin position="1"/>
        <end position="17"/>
    </location>
</feature>
<sequence>MDESNPYQSSGTRSEPQGTPPSDGPRLMLVLLGTSVGCALAAAVGYWGAIFFDSISPALVAMAVLPAVGSWLAGVRDPDQLFKIAVYGVVVWLLCFSLQPAVAGRLPPGTPKVKIGWVGIAFAPSSLLAVIGAGFACRTPKVRDLDR</sequence>
<keyword evidence="4" id="KW-1185">Reference proteome</keyword>
<keyword evidence="2" id="KW-0812">Transmembrane</keyword>
<feature type="transmembrane region" description="Helical" evidence="2">
    <location>
        <begin position="55"/>
        <end position="72"/>
    </location>
</feature>
<dbReference type="AlphaFoldDB" id="A0A9X2F7A1"/>
<organism evidence="3 4">
    <name type="scientific">Aeoliella straminimaris</name>
    <dbReference type="NCBI Taxonomy" id="2954799"/>
    <lineage>
        <taxon>Bacteria</taxon>
        <taxon>Pseudomonadati</taxon>
        <taxon>Planctomycetota</taxon>
        <taxon>Planctomycetia</taxon>
        <taxon>Pirellulales</taxon>
        <taxon>Lacipirellulaceae</taxon>
        <taxon>Aeoliella</taxon>
    </lineage>
</organism>
<feature type="transmembrane region" description="Helical" evidence="2">
    <location>
        <begin position="84"/>
        <end position="103"/>
    </location>
</feature>
<feature type="transmembrane region" description="Helical" evidence="2">
    <location>
        <begin position="115"/>
        <end position="137"/>
    </location>
</feature>
<proteinExistence type="predicted"/>
<reference evidence="3" key="1">
    <citation type="submission" date="2022-06" db="EMBL/GenBank/DDBJ databases">
        <title>Aeoliella straminimaris, a novel planctomycete from sediments.</title>
        <authorList>
            <person name="Vitorino I.R."/>
            <person name="Lage O.M."/>
        </authorList>
    </citation>
    <scope>NUCLEOTIDE SEQUENCE</scope>
    <source>
        <strain evidence="3">ICT_H6.2</strain>
    </source>
</reference>
<evidence type="ECO:0000256" key="2">
    <source>
        <dbReference type="SAM" id="Phobius"/>
    </source>
</evidence>
<evidence type="ECO:0000313" key="4">
    <source>
        <dbReference type="Proteomes" id="UP001155241"/>
    </source>
</evidence>